<evidence type="ECO:0000259" key="3">
    <source>
        <dbReference type="Pfam" id="PF00930"/>
    </source>
</evidence>
<evidence type="ECO:0000259" key="2">
    <source>
        <dbReference type="Pfam" id="PF00326"/>
    </source>
</evidence>
<name>A0ABY1QHV1_9BACT</name>
<dbReference type="PANTHER" id="PTHR11731">
    <property type="entry name" value="PROTEASE FAMILY S9B,C DIPEPTIDYL-PEPTIDASE IV-RELATED"/>
    <property type="match status" value="1"/>
</dbReference>
<evidence type="ECO:0000313" key="4">
    <source>
        <dbReference type="EMBL" id="SMP71944.1"/>
    </source>
</evidence>
<gene>
    <name evidence="4" type="ORF">SAMN06265222_114146</name>
</gene>
<proteinExistence type="predicted"/>
<feature type="domain" description="Peptidase S9 prolyl oligopeptidase catalytic" evidence="2">
    <location>
        <begin position="607"/>
        <end position="805"/>
    </location>
</feature>
<dbReference type="InterPro" id="IPR002469">
    <property type="entry name" value="Peptidase_S9B_N"/>
</dbReference>
<dbReference type="PANTHER" id="PTHR11731:SF193">
    <property type="entry name" value="DIPEPTIDYL PEPTIDASE 9"/>
    <property type="match status" value="1"/>
</dbReference>
<dbReference type="Pfam" id="PF00326">
    <property type="entry name" value="Peptidase_S9"/>
    <property type="match status" value="1"/>
</dbReference>
<dbReference type="InterPro" id="IPR050278">
    <property type="entry name" value="Serine_Prot_S9B/DPPIV"/>
</dbReference>
<feature type="domain" description="Dipeptidylpeptidase IV N-terminal" evidence="3">
    <location>
        <begin position="128"/>
        <end position="513"/>
    </location>
</feature>
<dbReference type="Pfam" id="PF00930">
    <property type="entry name" value="DPPIV_N"/>
    <property type="match status" value="1"/>
</dbReference>
<evidence type="ECO:0000256" key="1">
    <source>
        <dbReference type="SAM" id="SignalP"/>
    </source>
</evidence>
<dbReference type="InterPro" id="IPR001375">
    <property type="entry name" value="Peptidase_S9_cat"/>
</dbReference>
<dbReference type="InterPro" id="IPR029058">
    <property type="entry name" value="AB_hydrolase_fold"/>
</dbReference>
<feature type="signal peptide" evidence="1">
    <location>
        <begin position="1"/>
        <end position="22"/>
    </location>
</feature>
<protein>
    <submittedName>
        <fullName evidence="4">Dipeptidyl-peptidase-4</fullName>
    </submittedName>
</protein>
<dbReference type="Gene3D" id="2.140.10.30">
    <property type="entry name" value="Dipeptidylpeptidase IV, N-terminal domain"/>
    <property type="match status" value="1"/>
</dbReference>
<dbReference type="EMBL" id="FXUG01000014">
    <property type="protein sequence ID" value="SMP71944.1"/>
    <property type="molecule type" value="Genomic_DNA"/>
</dbReference>
<comment type="caution">
    <text evidence="4">The sequence shown here is derived from an EMBL/GenBank/DDBJ whole genome shotgun (WGS) entry which is preliminary data.</text>
</comment>
<keyword evidence="1" id="KW-0732">Signal</keyword>
<dbReference type="SUPFAM" id="SSF82171">
    <property type="entry name" value="DPP6 N-terminal domain-like"/>
    <property type="match status" value="1"/>
</dbReference>
<dbReference type="Gene3D" id="3.40.50.1820">
    <property type="entry name" value="alpha/beta hydrolase"/>
    <property type="match status" value="1"/>
</dbReference>
<sequence>MLKTASLITISFLAMTNHPALAVNAMAKDTPAESESVPAIDRSQLSIERLYDGKEFKVETTPTHWMHSTGATTDHPDALQWKKSLDDETIEVHQRLQPDGEETVVLQLKAPAALSIDKLSDVEELRFSNDRRFLLAKVNAQKVWRHKTLAEYRILNRDTNQWRSLGDGQPLMHATFSPAADRVVYIRDRGLYSENTATGEKTPIAVSDNPHLIHGTFDWVYEEELGLRKGFQFNSDGSKVAFWQLDDSEVPIQTLIDNTSERYPQLKQFAYPKVGQTNSAAKLGVYDFASGQTTWIQIQGDPRNHYLAAMQWVNFPASTSDASQSRLLIQQLNRPQNENRFWVADVDTGAATVLHTETSDGWVDHQATLPEIPSATGDSVDVVLASERTGWRHIYRLPIPSSLFTSPIQNTASSEAGPEASPITSDQITPITQGDWDVIDIVQANPTSGLVYFIASPDDAATRGLYVADASASQQPNALPTRVSPDLRGTFSYEISPSCEYAIQKWSDFNTPPVQQLVRLNPYEVIQTLEDNHEANEAIRDLAPIREEFVKLPISDDVTLDSWIMLPTTPEGSTPASCPLVIYAYGEPAGQTVTDDYSVSGYLWHRLLVQNGIAVASIDNRGVAAPRGKAFRQAIYRKIGILQPVDQADGVNCLLQQFPQLDKDRVAAWGWSGGGSTSLHLLFRYPELFRAAISVAPVPDQLDYDTIYQERYQGLLDDETKVSVFGEGSPITHADNLEGTLLLVHGTGDDNVHYASVQRLINKLVALHKPFETMAYPNRSHSVSEGDGTAFHLRQKMLNFWKRNLIAAEPKPTSTQPE</sequence>
<reference evidence="4 5" key="1">
    <citation type="submission" date="2017-05" db="EMBL/GenBank/DDBJ databases">
        <authorList>
            <person name="Varghese N."/>
            <person name="Submissions S."/>
        </authorList>
    </citation>
    <scope>NUCLEOTIDE SEQUENCE [LARGE SCALE GENOMIC DNA]</scope>
    <source>
        <strain evidence="4 5">DSM 25457</strain>
    </source>
</reference>
<feature type="chain" id="PRO_5045384990" evidence="1">
    <location>
        <begin position="23"/>
        <end position="818"/>
    </location>
</feature>
<dbReference type="Proteomes" id="UP001158067">
    <property type="component" value="Unassembled WGS sequence"/>
</dbReference>
<dbReference type="SUPFAM" id="SSF53474">
    <property type="entry name" value="alpha/beta-Hydrolases"/>
    <property type="match status" value="1"/>
</dbReference>
<keyword evidence="5" id="KW-1185">Reference proteome</keyword>
<evidence type="ECO:0000313" key="5">
    <source>
        <dbReference type="Proteomes" id="UP001158067"/>
    </source>
</evidence>
<organism evidence="4 5">
    <name type="scientific">Neorhodopirellula lusitana</name>
    <dbReference type="NCBI Taxonomy" id="445327"/>
    <lineage>
        <taxon>Bacteria</taxon>
        <taxon>Pseudomonadati</taxon>
        <taxon>Planctomycetota</taxon>
        <taxon>Planctomycetia</taxon>
        <taxon>Pirellulales</taxon>
        <taxon>Pirellulaceae</taxon>
        <taxon>Neorhodopirellula</taxon>
    </lineage>
</organism>
<accession>A0ABY1QHV1</accession>